<protein>
    <submittedName>
        <fullName evidence="4">Si:ch73-335m24.2</fullName>
    </submittedName>
</protein>
<dbReference type="Gene3D" id="2.60.120.740">
    <property type="match status" value="1"/>
</dbReference>
<reference evidence="4" key="2">
    <citation type="submission" date="2025-09" db="UniProtKB">
        <authorList>
            <consortium name="Ensembl"/>
        </authorList>
    </citation>
    <scope>IDENTIFICATION</scope>
</reference>
<dbReference type="CDD" id="cd22828">
    <property type="entry name" value="Gal_Rha_Lectin_EVA1_EVA1C_rpt1"/>
    <property type="match status" value="1"/>
</dbReference>
<sequence length="177" mass="20312">MFSFSFLFFSVLFFSFLLFFLFLQFSPPGFQPNYLHRILKNHTAHACDGETLSIRCPTRTSVAVLSAFYGRRIPSPYLCPQTNPNITEENTDCISTTAIQVSLILISECQDRRECQIPVVSPVFGQDPCPETSKYIIVSYKCKPGETPLFVLQRYFVTEQDIYIYITCTQIIKLMAQ</sequence>
<dbReference type="GO" id="GO:0030246">
    <property type="term" value="F:carbohydrate binding"/>
    <property type="evidence" value="ECO:0007669"/>
    <property type="project" value="UniProtKB-KW"/>
</dbReference>
<dbReference type="OMA" id="EENTDCI"/>
<feature type="domain" description="SUEL-type lectin" evidence="3">
    <location>
        <begin position="46"/>
        <end position="143"/>
    </location>
</feature>
<reference evidence="4" key="1">
    <citation type="submission" date="2025-08" db="UniProtKB">
        <authorList>
            <consortium name="Ensembl"/>
        </authorList>
    </citation>
    <scope>IDENTIFICATION</scope>
</reference>
<keyword evidence="2" id="KW-0677">Repeat</keyword>
<dbReference type="AlphaFoldDB" id="A0A672NKQ5"/>
<proteinExistence type="predicted"/>
<dbReference type="InterPro" id="IPR043159">
    <property type="entry name" value="Lectin_gal-bd_sf"/>
</dbReference>
<dbReference type="Ensembl" id="ENSSGRT00000053688.1">
    <property type="protein sequence ID" value="ENSSGRP00000050249.1"/>
    <property type="gene ID" value="ENSSGRG00000026639.1"/>
</dbReference>
<evidence type="ECO:0000313" key="5">
    <source>
        <dbReference type="Proteomes" id="UP000472262"/>
    </source>
</evidence>
<dbReference type="InterPro" id="IPR000922">
    <property type="entry name" value="Lectin_gal-bd_dom"/>
</dbReference>
<dbReference type="InParanoid" id="A0A672NKQ5"/>
<keyword evidence="5" id="KW-1185">Reference proteome</keyword>
<evidence type="ECO:0000259" key="3">
    <source>
        <dbReference type="PROSITE" id="PS50228"/>
    </source>
</evidence>
<evidence type="ECO:0000256" key="1">
    <source>
        <dbReference type="ARBA" id="ARBA00022734"/>
    </source>
</evidence>
<keyword evidence="1" id="KW-0430">Lectin</keyword>
<dbReference type="Pfam" id="PF02140">
    <property type="entry name" value="SUEL_Lectin"/>
    <property type="match status" value="1"/>
</dbReference>
<dbReference type="Proteomes" id="UP000472262">
    <property type="component" value="Unassembled WGS sequence"/>
</dbReference>
<dbReference type="PANTHER" id="PTHR46780">
    <property type="entry name" value="PROTEIN EVA-1"/>
    <property type="match status" value="1"/>
</dbReference>
<name>A0A672NKQ5_SINGR</name>
<dbReference type="PROSITE" id="PS50228">
    <property type="entry name" value="SUEL_LECTIN"/>
    <property type="match status" value="1"/>
</dbReference>
<accession>A0A672NKQ5</accession>
<evidence type="ECO:0000256" key="2">
    <source>
        <dbReference type="ARBA" id="ARBA00022737"/>
    </source>
</evidence>
<organism evidence="4 5">
    <name type="scientific">Sinocyclocheilus grahami</name>
    <name type="common">Dianchi golden-line fish</name>
    <name type="synonym">Barbus grahami</name>
    <dbReference type="NCBI Taxonomy" id="75366"/>
    <lineage>
        <taxon>Eukaryota</taxon>
        <taxon>Metazoa</taxon>
        <taxon>Chordata</taxon>
        <taxon>Craniata</taxon>
        <taxon>Vertebrata</taxon>
        <taxon>Euteleostomi</taxon>
        <taxon>Actinopterygii</taxon>
        <taxon>Neopterygii</taxon>
        <taxon>Teleostei</taxon>
        <taxon>Ostariophysi</taxon>
        <taxon>Cypriniformes</taxon>
        <taxon>Cyprinidae</taxon>
        <taxon>Cyprininae</taxon>
        <taxon>Sinocyclocheilus</taxon>
    </lineage>
</organism>
<evidence type="ECO:0000313" key="4">
    <source>
        <dbReference type="Ensembl" id="ENSSGRP00000050249.1"/>
    </source>
</evidence>